<dbReference type="AlphaFoldDB" id="A0A6J4RHD6"/>
<evidence type="ECO:0000256" key="1">
    <source>
        <dbReference type="ARBA" id="ARBA00023002"/>
    </source>
</evidence>
<protein>
    <submittedName>
        <fullName evidence="2">Uncharacterized protein</fullName>
    </submittedName>
</protein>
<gene>
    <name evidence="2" type="ORF">AVDCRST_MAG85-140</name>
</gene>
<evidence type="ECO:0000313" key="2">
    <source>
        <dbReference type="EMBL" id="CAA9473719.1"/>
    </source>
</evidence>
<sequence>MPATATQTDIRTLRGHCRGEVLTQQDHRWDEVRRVCSFSQEQQPAAIAFPRGDFDRAVLTSFARSAGLRVVACKDAGTTDLEDALVLAECNPICGRFTRLAD</sequence>
<keyword evidence="1" id="KW-0560">Oxidoreductase</keyword>
<reference evidence="2" key="1">
    <citation type="submission" date="2020-02" db="EMBL/GenBank/DDBJ databases">
        <authorList>
            <person name="Meier V. D."/>
        </authorList>
    </citation>
    <scope>NUCLEOTIDE SEQUENCE</scope>
    <source>
        <strain evidence="2">AVDCRST_MAG85</strain>
    </source>
</reference>
<dbReference type="Gene3D" id="3.30.43.10">
    <property type="entry name" value="Uridine Diphospho-n-acetylenolpyruvylglucosamine Reductase, domain 2"/>
    <property type="match status" value="1"/>
</dbReference>
<name>A0A6J4RHD6_9ACTN</name>
<dbReference type="EMBL" id="CADCVT010000015">
    <property type="protein sequence ID" value="CAA9473719.1"/>
    <property type="molecule type" value="Genomic_DNA"/>
</dbReference>
<proteinExistence type="predicted"/>
<dbReference type="GO" id="GO:0016491">
    <property type="term" value="F:oxidoreductase activity"/>
    <property type="evidence" value="ECO:0007669"/>
    <property type="project" value="UniProtKB-KW"/>
</dbReference>
<dbReference type="InterPro" id="IPR016167">
    <property type="entry name" value="FAD-bd_PCMH_sub1"/>
</dbReference>
<organism evidence="2">
    <name type="scientific">uncultured Solirubrobacteraceae bacterium</name>
    <dbReference type="NCBI Taxonomy" id="1162706"/>
    <lineage>
        <taxon>Bacteria</taxon>
        <taxon>Bacillati</taxon>
        <taxon>Actinomycetota</taxon>
        <taxon>Thermoleophilia</taxon>
        <taxon>Solirubrobacterales</taxon>
        <taxon>Solirubrobacteraceae</taxon>
        <taxon>environmental samples</taxon>
    </lineage>
</organism>
<accession>A0A6J4RHD6</accession>